<proteinExistence type="predicted"/>
<dbReference type="Proteomes" id="UP000198426">
    <property type="component" value="Unassembled WGS sequence"/>
</dbReference>
<dbReference type="GO" id="GO:0005886">
    <property type="term" value="C:plasma membrane"/>
    <property type="evidence" value="ECO:0007669"/>
    <property type="project" value="TreeGrafter"/>
</dbReference>
<feature type="transmembrane region" description="Helical" evidence="1">
    <location>
        <begin position="240"/>
        <end position="261"/>
    </location>
</feature>
<feature type="transmembrane region" description="Helical" evidence="1">
    <location>
        <begin position="186"/>
        <end position="208"/>
    </location>
</feature>
<sequence>MSGLLALLDDVAALAKVAATSIDDVASQAVKTTAKVAGGVIDDAAKAGAKAAGAVIDDAAVTPKYTMGFPAARELPIVGRIAWGSIRNKLLVLLPAALVLSNFAPWLIVPLLMLGGGYLCFEGAEKILHALMPHREHDTHGDTPEDPTHLEESRVAGAIKTDFILSAEIMTIALSAIPESGFWTEALTLALVAVGITVLVYGSVALIVKADDIGLLMAQRGRLGLTRAIGRGIVRGMPTFMSILTTVGTAAMLWVGGSIVIHGMEELHLGAEVGHWIHDVAHAAGHMVPEDWSGATIWFVTAFLDGIFGLFVGLLLVPVATRVLIPLAGMFRGKDPA</sequence>
<reference evidence="2 3" key="1">
    <citation type="submission" date="2017-06" db="EMBL/GenBank/DDBJ databases">
        <authorList>
            <person name="Kim H.J."/>
            <person name="Triplett B.A."/>
        </authorList>
    </citation>
    <scope>NUCLEOTIDE SEQUENCE [LARGE SCALE GENOMIC DNA]</scope>
    <source>
        <strain evidence="2 3">DSM 29339</strain>
    </source>
</reference>
<dbReference type="InterPro" id="IPR008526">
    <property type="entry name" value="YedI"/>
</dbReference>
<name>A0A239H3Y8_9RHOB</name>
<dbReference type="PIRSF" id="PIRSF016660">
    <property type="entry name" value="YedI"/>
    <property type="match status" value="1"/>
</dbReference>
<feature type="transmembrane region" description="Helical" evidence="1">
    <location>
        <begin position="90"/>
        <end position="109"/>
    </location>
</feature>
<keyword evidence="1" id="KW-1133">Transmembrane helix</keyword>
<dbReference type="Pfam" id="PF05661">
    <property type="entry name" value="DUF808"/>
    <property type="match status" value="1"/>
</dbReference>
<keyword evidence="3" id="KW-1185">Reference proteome</keyword>
<evidence type="ECO:0008006" key="4">
    <source>
        <dbReference type="Google" id="ProtNLM"/>
    </source>
</evidence>
<keyword evidence="1" id="KW-0472">Membrane</keyword>
<dbReference type="PANTHER" id="PTHR30503">
    <property type="entry name" value="INNER MEMBRANE PROTEIN YEDI"/>
    <property type="match status" value="1"/>
</dbReference>
<keyword evidence="1" id="KW-0812">Transmembrane</keyword>
<dbReference type="OrthoDB" id="9814178at2"/>
<evidence type="ECO:0000313" key="2">
    <source>
        <dbReference type="EMBL" id="SNS76156.1"/>
    </source>
</evidence>
<accession>A0A239H3Y8</accession>
<evidence type="ECO:0000313" key="3">
    <source>
        <dbReference type="Proteomes" id="UP000198426"/>
    </source>
</evidence>
<dbReference type="AlphaFoldDB" id="A0A239H3Y8"/>
<dbReference type="RefSeq" id="WP_089232835.1">
    <property type="nucleotide sequence ID" value="NZ_FZOY01000003.1"/>
</dbReference>
<feature type="transmembrane region" description="Helical" evidence="1">
    <location>
        <begin position="297"/>
        <end position="325"/>
    </location>
</feature>
<dbReference type="PANTHER" id="PTHR30503:SF3">
    <property type="entry name" value="INNER MEMBRANE PROTEIN YEDI"/>
    <property type="match status" value="1"/>
</dbReference>
<organism evidence="2 3">
    <name type="scientific">Tropicimonas sediminicola</name>
    <dbReference type="NCBI Taxonomy" id="1031541"/>
    <lineage>
        <taxon>Bacteria</taxon>
        <taxon>Pseudomonadati</taxon>
        <taxon>Pseudomonadota</taxon>
        <taxon>Alphaproteobacteria</taxon>
        <taxon>Rhodobacterales</taxon>
        <taxon>Roseobacteraceae</taxon>
        <taxon>Tropicimonas</taxon>
    </lineage>
</organism>
<dbReference type="EMBL" id="FZOY01000003">
    <property type="protein sequence ID" value="SNS76156.1"/>
    <property type="molecule type" value="Genomic_DNA"/>
</dbReference>
<protein>
    <recommendedName>
        <fullName evidence="4">Inner membrane protein YedI</fullName>
    </recommendedName>
</protein>
<gene>
    <name evidence="2" type="ORF">SAMN05421757_103241</name>
</gene>
<evidence type="ECO:0000256" key="1">
    <source>
        <dbReference type="SAM" id="Phobius"/>
    </source>
</evidence>